<organism evidence="2 3">
    <name type="scientific">Marilutibacter aestuarii</name>
    <dbReference type="NCBI Taxonomy" id="1706195"/>
    <lineage>
        <taxon>Bacteria</taxon>
        <taxon>Pseudomonadati</taxon>
        <taxon>Pseudomonadota</taxon>
        <taxon>Gammaproteobacteria</taxon>
        <taxon>Lysobacterales</taxon>
        <taxon>Lysobacteraceae</taxon>
        <taxon>Marilutibacter</taxon>
    </lineage>
</organism>
<evidence type="ECO:0000313" key="3">
    <source>
        <dbReference type="Proteomes" id="UP000318212"/>
    </source>
</evidence>
<feature type="region of interest" description="Disordered" evidence="1">
    <location>
        <begin position="147"/>
        <end position="172"/>
    </location>
</feature>
<gene>
    <name evidence="2" type="ORF">FKV25_00310</name>
</gene>
<proteinExistence type="predicted"/>
<comment type="caution">
    <text evidence="2">The sequence shown here is derived from an EMBL/GenBank/DDBJ whole genome shotgun (WGS) entry which is preliminary data.</text>
</comment>
<evidence type="ECO:0000313" key="2">
    <source>
        <dbReference type="EMBL" id="TQD51749.1"/>
    </source>
</evidence>
<accession>A0A508APT6</accession>
<feature type="compositionally biased region" description="Pro residues" evidence="1">
    <location>
        <begin position="163"/>
        <end position="172"/>
    </location>
</feature>
<dbReference type="EMBL" id="VICE01000001">
    <property type="protein sequence ID" value="TQD51749.1"/>
    <property type="molecule type" value="Genomic_DNA"/>
</dbReference>
<name>A0A508APT6_9GAMM</name>
<evidence type="ECO:0000256" key="1">
    <source>
        <dbReference type="SAM" id="MobiDB-lite"/>
    </source>
</evidence>
<dbReference type="RefSeq" id="WP_141516790.1">
    <property type="nucleotide sequence ID" value="NZ_VICE01000001.1"/>
</dbReference>
<dbReference type="AlphaFoldDB" id="A0A508APT6"/>
<protein>
    <submittedName>
        <fullName evidence="2">Uncharacterized protein</fullName>
    </submittedName>
</protein>
<keyword evidence="3" id="KW-1185">Reference proteome</keyword>
<reference evidence="2 3" key="1">
    <citation type="submission" date="2019-06" db="EMBL/GenBank/DDBJ databases">
        <title>Lysobacter alkalisoli sp. nov. isolated from saline soil.</title>
        <authorList>
            <person name="Sun J.-Q."/>
            <person name="Xu L."/>
        </authorList>
    </citation>
    <scope>NUCLEOTIDE SEQUENCE [LARGE SCALE GENOMIC DNA]</scope>
    <source>
        <strain evidence="2 3">JCM 31130</strain>
    </source>
</reference>
<sequence>MPAGTAVDLEITDTLGSDTHVREDLFGLRLAAPLVVGGTEVVPAGVAGVGQVVHADAARGGGAPGELLIAARHLELACGPLPLRGLKLGVTGGDNSGMAVGVSLAAGPFAMFIRGHEIQIPAGTRVTARLARDLEPGADLACAVATTPAPEQVTPDAALPASPSNPTPPTLE</sequence>
<dbReference type="OrthoDB" id="117664at2"/>
<dbReference type="Proteomes" id="UP000318212">
    <property type="component" value="Unassembled WGS sequence"/>
</dbReference>